<dbReference type="InterPro" id="IPR027417">
    <property type="entry name" value="P-loop_NTPase"/>
</dbReference>
<dbReference type="RefSeq" id="WP_183197989.1">
    <property type="nucleotide sequence ID" value="NZ_JACIDA010000003.1"/>
</dbReference>
<proteinExistence type="predicted"/>
<accession>A0A7W6A6Y7</accession>
<evidence type="ECO:0000259" key="1">
    <source>
        <dbReference type="Pfam" id="PF13476"/>
    </source>
</evidence>
<dbReference type="Pfam" id="PF13476">
    <property type="entry name" value="AAA_23"/>
    <property type="match status" value="1"/>
</dbReference>
<dbReference type="GO" id="GO:0005524">
    <property type="term" value="F:ATP binding"/>
    <property type="evidence" value="ECO:0007669"/>
    <property type="project" value="UniProtKB-KW"/>
</dbReference>
<dbReference type="GO" id="GO:0000731">
    <property type="term" value="P:DNA synthesis involved in DNA repair"/>
    <property type="evidence" value="ECO:0007669"/>
    <property type="project" value="TreeGrafter"/>
</dbReference>
<reference evidence="2 3" key="1">
    <citation type="submission" date="2020-08" db="EMBL/GenBank/DDBJ databases">
        <title>Genomic Encyclopedia of Type Strains, Phase IV (KMG-IV): sequencing the most valuable type-strain genomes for metagenomic binning, comparative biology and taxonomic classification.</title>
        <authorList>
            <person name="Goeker M."/>
        </authorList>
    </citation>
    <scope>NUCLEOTIDE SEQUENCE [LARGE SCALE GENOMIC DNA]</scope>
    <source>
        <strain evidence="2 3">DSM 14878</strain>
    </source>
</reference>
<evidence type="ECO:0000313" key="3">
    <source>
        <dbReference type="Proteomes" id="UP000532936"/>
    </source>
</evidence>
<comment type="caution">
    <text evidence="2">The sequence shown here is derived from an EMBL/GenBank/DDBJ whole genome shotgun (WGS) entry which is preliminary data.</text>
</comment>
<dbReference type="Gene3D" id="3.40.50.300">
    <property type="entry name" value="P-loop containing nucleotide triphosphate hydrolases"/>
    <property type="match status" value="2"/>
</dbReference>
<dbReference type="SUPFAM" id="SSF52540">
    <property type="entry name" value="P-loop containing nucleoside triphosphate hydrolases"/>
    <property type="match status" value="1"/>
</dbReference>
<keyword evidence="2" id="KW-0067">ATP-binding</keyword>
<dbReference type="InterPro" id="IPR038729">
    <property type="entry name" value="Rad50/SbcC_AAA"/>
</dbReference>
<dbReference type="Proteomes" id="UP000532936">
    <property type="component" value="Unassembled WGS sequence"/>
</dbReference>
<dbReference type="PANTHER" id="PTHR32182">
    <property type="entry name" value="DNA REPLICATION AND REPAIR PROTEIN RECF"/>
    <property type="match status" value="1"/>
</dbReference>
<organism evidence="2 3">
    <name type="scientific">Brevundimonas mediterranea</name>
    <dbReference type="NCBI Taxonomy" id="74329"/>
    <lineage>
        <taxon>Bacteria</taxon>
        <taxon>Pseudomonadati</taxon>
        <taxon>Pseudomonadota</taxon>
        <taxon>Alphaproteobacteria</taxon>
        <taxon>Caulobacterales</taxon>
        <taxon>Caulobacteraceae</taxon>
        <taxon>Brevundimonas</taxon>
    </lineage>
</organism>
<dbReference type="EMBL" id="JACIDA010000003">
    <property type="protein sequence ID" value="MBB3873287.1"/>
    <property type="molecule type" value="Genomic_DNA"/>
</dbReference>
<gene>
    <name evidence="2" type="ORF">GGR11_002849</name>
</gene>
<sequence>MAAIPPRPRIDRLSIQNFRGFPGLGNPEIRFGGKNLLIYGENGSGKSSIFHALDQLFSVAEPDALSRQALIQRETNVFSGLPPADTLISVQFMDAPAGTIQPISWTEASHPLDQTGTTFVVEAAYGKAMLDYRSLLAVNYRHLGGRINLFDAFTSVIARDMAVPIGGTQERLIDLWQAVVSKFALRHAPSRVTAINDQLDAVNSAIDLMLEPLRIETNRLLRALDWSDLEIETFSFSHLSVPWSSPLADRSIQGQEIFFTLTQRTVTIDEPHQFLNEARQSGLALALYLAGRTIMAATMQATAPKLLVLDDVLIGLDQSNRLPVLRLLQAEFSDWQIVLLTHDRVWFEMARATLPPTGDGGWAGIEIFEGVDASGGTHPVLRPLDNFDPVLGNIGTARSFLVAHHEKAAAVHARMAFEQALKKVCDRKSVPIAFRSDPRYLTTQDLLQGLKTWLADPRRAPQKVALDPRIATVEAARRVVLNAFAHSTPVTLVRGEIEAAIDAVEALHTELGTQLP</sequence>
<keyword evidence="2" id="KW-0547">Nucleotide-binding</keyword>
<protein>
    <submittedName>
        <fullName evidence="2">Energy-coupling factor transporter ATP-binding protein EcfA2</fullName>
    </submittedName>
</protein>
<evidence type="ECO:0000313" key="2">
    <source>
        <dbReference type="EMBL" id="MBB3873287.1"/>
    </source>
</evidence>
<dbReference type="GO" id="GO:0006302">
    <property type="term" value="P:double-strand break repair"/>
    <property type="evidence" value="ECO:0007669"/>
    <property type="project" value="InterPro"/>
</dbReference>
<dbReference type="AlphaFoldDB" id="A0A7W6A6Y7"/>
<dbReference type="GO" id="GO:0016887">
    <property type="term" value="F:ATP hydrolysis activity"/>
    <property type="evidence" value="ECO:0007669"/>
    <property type="project" value="InterPro"/>
</dbReference>
<name>A0A7W6A6Y7_9CAUL</name>
<feature type="domain" description="Rad50/SbcC-type AAA" evidence="1">
    <location>
        <begin position="12"/>
        <end position="54"/>
    </location>
</feature>
<dbReference type="PANTHER" id="PTHR32182:SF25">
    <property type="entry name" value="SLR1056 PROTEIN"/>
    <property type="match status" value="1"/>
</dbReference>